<proteinExistence type="predicted"/>
<reference evidence="1 2" key="1">
    <citation type="journal article" date="2019" name="Commun. Biol.">
        <title>The bagworm genome reveals a unique fibroin gene that provides high tensile strength.</title>
        <authorList>
            <person name="Kono N."/>
            <person name="Nakamura H."/>
            <person name="Ohtoshi R."/>
            <person name="Tomita M."/>
            <person name="Numata K."/>
            <person name="Arakawa K."/>
        </authorList>
    </citation>
    <scope>NUCLEOTIDE SEQUENCE [LARGE SCALE GENOMIC DNA]</scope>
</reference>
<keyword evidence="2" id="KW-1185">Reference proteome</keyword>
<name>A0A4C2AAM1_EUMVA</name>
<protein>
    <submittedName>
        <fullName evidence="1">Uncharacterized protein</fullName>
    </submittedName>
</protein>
<dbReference type="AlphaFoldDB" id="A0A4C2AAM1"/>
<gene>
    <name evidence="1" type="ORF">EVAR_70466_1</name>
</gene>
<sequence>MHALPCARKWGVNLVRKSPGRSGWVGYVVSRDFVTILPNAVRQHMEVLTVECTSLNLIMMSLQDQMFRDLHNQTLDLSQKQSHHSYLSDPCETELFFGH</sequence>
<accession>A0A4C2AAM1</accession>
<comment type="caution">
    <text evidence="1">The sequence shown here is derived from an EMBL/GenBank/DDBJ whole genome shotgun (WGS) entry which is preliminary data.</text>
</comment>
<organism evidence="1 2">
    <name type="scientific">Eumeta variegata</name>
    <name type="common">Bagworm moth</name>
    <name type="synonym">Eumeta japonica</name>
    <dbReference type="NCBI Taxonomy" id="151549"/>
    <lineage>
        <taxon>Eukaryota</taxon>
        <taxon>Metazoa</taxon>
        <taxon>Ecdysozoa</taxon>
        <taxon>Arthropoda</taxon>
        <taxon>Hexapoda</taxon>
        <taxon>Insecta</taxon>
        <taxon>Pterygota</taxon>
        <taxon>Neoptera</taxon>
        <taxon>Endopterygota</taxon>
        <taxon>Lepidoptera</taxon>
        <taxon>Glossata</taxon>
        <taxon>Ditrysia</taxon>
        <taxon>Tineoidea</taxon>
        <taxon>Psychidae</taxon>
        <taxon>Oiketicinae</taxon>
        <taxon>Eumeta</taxon>
    </lineage>
</organism>
<evidence type="ECO:0000313" key="2">
    <source>
        <dbReference type="Proteomes" id="UP000299102"/>
    </source>
</evidence>
<dbReference type="Proteomes" id="UP000299102">
    <property type="component" value="Unassembled WGS sequence"/>
</dbReference>
<dbReference type="EMBL" id="BGZK01002753">
    <property type="protein sequence ID" value="GBP96209.1"/>
    <property type="molecule type" value="Genomic_DNA"/>
</dbReference>
<evidence type="ECO:0000313" key="1">
    <source>
        <dbReference type="EMBL" id="GBP96209.1"/>
    </source>
</evidence>